<name>A0A0R1VEH9_9LACO</name>
<evidence type="ECO:0000313" key="1">
    <source>
        <dbReference type="EMBL" id="KRM03837.1"/>
    </source>
</evidence>
<proteinExistence type="predicted"/>
<dbReference type="EMBL" id="AZFU01000025">
    <property type="protein sequence ID" value="KRM03837.1"/>
    <property type="molecule type" value="Genomic_DNA"/>
</dbReference>
<dbReference type="PATRIC" id="fig|1423767.3.peg.1044"/>
<sequence>MLAIFNKESYISLCKTKQKGEITLNSLKQLKKIVIDNSTTNDWASARNEWEVIPGVREDQDVNTTCICSHPNLRYIYAIRNTKNGNILTPIGDICIHQFDSNTMTNDASNYLALYKLCQAADANENITLSTKYFSRKLLLYLYDNNAFQPSKFNSYNPWNDYNFMLHMFNKRSPLSPAQKKKVSVLIKYNIIPCARYILNP</sequence>
<comment type="caution">
    <text evidence="1">The sequence shown here is derived from an EMBL/GenBank/DDBJ whole genome shotgun (WGS) entry which is preliminary data.</text>
</comment>
<dbReference type="eggNOG" id="ENOG5033WA3">
    <property type="taxonomic scope" value="Bacteria"/>
</dbReference>
<protein>
    <submittedName>
        <fullName evidence="1">Uncharacterized protein</fullName>
    </submittedName>
</protein>
<dbReference type="AlphaFoldDB" id="A0A0R1VEH9"/>
<evidence type="ECO:0000313" key="2">
    <source>
        <dbReference type="Proteomes" id="UP000051307"/>
    </source>
</evidence>
<organism evidence="1 2">
    <name type="scientific">Lactobacillus kitasatonis DSM 16761 = JCM 1039</name>
    <dbReference type="NCBI Taxonomy" id="1423767"/>
    <lineage>
        <taxon>Bacteria</taxon>
        <taxon>Bacillati</taxon>
        <taxon>Bacillota</taxon>
        <taxon>Bacilli</taxon>
        <taxon>Lactobacillales</taxon>
        <taxon>Lactobacillaceae</taxon>
        <taxon>Lactobacillus</taxon>
    </lineage>
</organism>
<gene>
    <name evidence="1" type="ORF">FC59_GL001009</name>
</gene>
<dbReference type="Proteomes" id="UP000051307">
    <property type="component" value="Unassembled WGS sequence"/>
</dbReference>
<accession>A0A0R1VEH9</accession>
<reference evidence="1 2" key="1">
    <citation type="journal article" date="2015" name="Genome Announc.">
        <title>Expanding the biotechnology potential of lactobacilli through comparative genomics of 213 strains and associated genera.</title>
        <authorList>
            <person name="Sun Z."/>
            <person name="Harris H.M."/>
            <person name="McCann A."/>
            <person name="Guo C."/>
            <person name="Argimon S."/>
            <person name="Zhang W."/>
            <person name="Yang X."/>
            <person name="Jeffery I.B."/>
            <person name="Cooney J.C."/>
            <person name="Kagawa T.F."/>
            <person name="Liu W."/>
            <person name="Song Y."/>
            <person name="Salvetti E."/>
            <person name="Wrobel A."/>
            <person name="Rasinkangas P."/>
            <person name="Parkhill J."/>
            <person name="Rea M.C."/>
            <person name="O'Sullivan O."/>
            <person name="Ritari J."/>
            <person name="Douillard F.P."/>
            <person name="Paul Ross R."/>
            <person name="Yang R."/>
            <person name="Briner A.E."/>
            <person name="Felis G.E."/>
            <person name="de Vos W.M."/>
            <person name="Barrangou R."/>
            <person name="Klaenhammer T.R."/>
            <person name="Caufield P.W."/>
            <person name="Cui Y."/>
            <person name="Zhang H."/>
            <person name="O'Toole P.W."/>
        </authorList>
    </citation>
    <scope>NUCLEOTIDE SEQUENCE [LARGE SCALE GENOMIC DNA]</scope>
    <source>
        <strain evidence="1 2">DSM 16761</strain>
    </source>
</reference>